<dbReference type="OrthoDB" id="2884at2"/>
<keyword evidence="3" id="KW-0436">Ligase</keyword>
<keyword evidence="4" id="KW-1185">Reference proteome</keyword>
<protein>
    <submittedName>
        <fullName evidence="3">Poly-gamma-glutamate synthase PgsB</fullName>
        <ecNumber evidence="3">6.3.2.-</ecNumber>
    </submittedName>
</protein>
<evidence type="ECO:0000313" key="4">
    <source>
        <dbReference type="Proteomes" id="UP000042527"/>
    </source>
</evidence>
<dbReference type="GO" id="GO:0016881">
    <property type="term" value="F:acid-amino acid ligase activity"/>
    <property type="evidence" value="ECO:0007669"/>
    <property type="project" value="InterPro"/>
</dbReference>
<dbReference type="GO" id="GO:0016020">
    <property type="term" value="C:membrane"/>
    <property type="evidence" value="ECO:0007669"/>
    <property type="project" value="InterPro"/>
</dbReference>
<reference evidence="4" key="1">
    <citation type="submission" date="2015-01" db="EMBL/GenBank/DDBJ databases">
        <authorList>
            <person name="Manzoor Shahid"/>
            <person name="Zubair Saima"/>
        </authorList>
    </citation>
    <scope>NUCLEOTIDE SEQUENCE [LARGE SCALE GENOMIC DNA]</scope>
    <source>
        <strain evidence="4">V1</strain>
    </source>
</reference>
<keyword evidence="1" id="KW-0472">Membrane</keyword>
<dbReference type="SUPFAM" id="SSF53623">
    <property type="entry name" value="MurD-like peptide ligases, catalytic domain"/>
    <property type="match status" value="1"/>
</dbReference>
<feature type="transmembrane region" description="Helical" evidence="1">
    <location>
        <begin position="12"/>
        <end position="29"/>
    </location>
</feature>
<dbReference type="InterPro" id="IPR036565">
    <property type="entry name" value="Mur-like_cat_sf"/>
</dbReference>
<proteinExistence type="predicted"/>
<dbReference type="EC" id="6.3.2.-" evidence="3"/>
<dbReference type="AlphaFoldDB" id="A0A0B7GUK3"/>
<keyword evidence="1" id="KW-0812">Transmembrane</keyword>
<dbReference type="PANTHER" id="PTHR43445">
    <property type="entry name" value="UDP-N-ACETYLMURAMATE--L-ALANINE LIGASE-RELATED"/>
    <property type="match status" value="1"/>
</dbReference>
<organism evidence="3 4">
    <name type="scientific">Treponema phagedenis</name>
    <dbReference type="NCBI Taxonomy" id="162"/>
    <lineage>
        <taxon>Bacteria</taxon>
        <taxon>Pseudomonadati</taxon>
        <taxon>Spirochaetota</taxon>
        <taxon>Spirochaetia</taxon>
        <taxon>Spirochaetales</taxon>
        <taxon>Treponemataceae</taxon>
        <taxon>Treponema</taxon>
    </lineage>
</organism>
<evidence type="ECO:0000313" key="3">
    <source>
        <dbReference type="EMBL" id="CEM60376.1"/>
    </source>
</evidence>
<dbReference type="Proteomes" id="UP000042527">
    <property type="component" value="Unassembled WGS sequence"/>
</dbReference>
<accession>A0A0B7GUK3</accession>
<dbReference type="GO" id="GO:0045227">
    <property type="term" value="P:capsule polysaccharide biosynthetic process"/>
    <property type="evidence" value="ECO:0007669"/>
    <property type="project" value="InterPro"/>
</dbReference>
<keyword evidence="1" id="KW-1133">Transmembrane helix</keyword>
<dbReference type="Gene3D" id="3.40.1190.10">
    <property type="entry name" value="Mur-like, catalytic domain"/>
    <property type="match status" value="1"/>
</dbReference>
<dbReference type="NCBIfam" id="TIGR04012">
    <property type="entry name" value="poly_gGlu_PgsB"/>
    <property type="match status" value="1"/>
</dbReference>
<feature type="domain" description="Mur ligase central" evidence="2">
    <location>
        <begin position="47"/>
        <end position="208"/>
    </location>
</feature>
<dbReference type="InterPro" id="IPR050061">
    <property type="entry name" value="MurCDEF_pg_biosynth"/>
</dbReference>
<dbReference type="Pfam" id="PF08245">
    <property type="entry name" value="Mur_ligase_M"/>
    <property type="match status" value="1"/>
</dbReference>
<name>A0A0B7GUK3_TREPH</name>
<dbReference type="PANTHER" id="PTHR43445:SF1">
    <property type="entry name" value="PGA SYNTHASE CAPB"/>
    <property type="match status" value="1"/>
</dbReference>
<gene>
    <name evidence="3" type="primary">pgsB</name>
    <name evidence="3" type="ORF">TPHV1_10044</name>
</gene>
<dbReference type="GO" id="GO:0005524">
    <property type="term" value="F:ATP binding"/>
    <property type="evidence" value="ECO:0007669"/>
    <property type="project" value="InterPro"/>
</dbReference>
<dbReference type="InterPro" id="IPR013221">
    <property type="entry name" value="Mur_ligase_cen"/>
</dbReference>
<evidence type="ECO:0000259" key="2">
    <source>
        <dbReference type="Pfam" id="PF08245"/>
    </source>
</evidence>
<sequence>MIKYFIHYEDSVNLIILVLSVLFFLYLFFESINAKKYRKSFEHVIYVNGTRGKSSVTRLIDSVLRAGGKKVFSKTTGTEPIYIDTKGVEHLIKRRGCANIKEQLWTMKKAYKEGAEILVIECMAVNPDLQFISQNQMVQADIGVITNVRHDHVEEMGDSLEQICDSLCSTMPKNGVMFTADKNMFQRIQRFGNKYNTQTYLSVPTDDNLFSDNYQLALDIGKYLHIDKTLALQGIKNFKHDPYDLKIYAVGTHSFFINGLSINDSDSIKIVFSYLKLLPYLKNLNFVLLINNRADRGMRALEMIQVANELKPDKTILMGSFANVLKKKIKHGDVEILSNRADFDIERLKNTMIFSVGNIANSGKELISYIETKGTLYVRENFAP</sequence>
<evidence type="ECO:0000256" key="1">
    <source>
        <dbReference type="SAM" id="Phobius"/>
    </source>
</evidence>
<dbReference type="PRINTS" id="PR01758">
    <property type="entry name" value="CAPSULEPROTB"/>
</dbReference>
<dbReference type="InterPro" id="IPR008337">
    <property type="entry name" value="Capsule_biosynth_CapB"/>
</dbReference>
<dbReference type="EMBL" id="CDNC01000001">
    <property type="protein sequence ID" value="CEM60376.1"/>
    <property type="molecule type" value="Genomic_DNA"/>
</dbReference>